<dbReference type="Gene3D" id="3.20.20.80">
    <property type="entry name" value="Glycosidases"/>
    <property type="match status" value="1"/>
</dbReference>
<evidence type="ECO:0000256" key="11">
    <source>
        <dbReference type="ARBA" id="ARBA00042895"/>
    </source>
</evidence>
<dbReference type="EMBL" id="CAIIXF020000008">
    <property type="protein sequence ID" value="CAH1791374.1"/>
    <property type="molecule type" value="Genomic_DNA"/>
</dbReference>
<keyword evidence="9" id="KW-0325">Glycoprotein</keyword>
<comment type="catalytic activity">
    <reaction evidence="13">
        <text>N(4)-(alpha-D-Glc-(1-&gt;3)-alpha-D-Glc-(1-&gt;3)-alpha-D-Man-(1-&gt;2)-alpha-D-Man-(1-&gt;2)-alpha-D-Man-(1-&gt;3)-[alpha-D-Man-(1-&gt;2)-alpha-D-Man-(1-&gt;3)-[alpha-D-Man-(1-&gt;2)-alpha-D-Man-(1-&gt;6)]-alpha-D-Man-(1-&gt;6)]-beta-D-Man-(1-&gt;4)-beta-D-GlcNAc-(1-&gt;4)-beta-D-GlcNAc)-L-asparaginyl-[protein] + H2O = N(4)-(alpha-D-Glc-(1-&gt;3)-alpha-D-Man-(1-&gt;2)-alpha-D-Man-(1-&gt;2)-alpha-D-Man-(1-&gt;3)-[alpha-D-Man-(1-&gt;2)-alpha-D-Man-(1-&gt;3)-[alpha-D-Man-(1-&gt;2)-alpha-D-Man-(1-&gt;6)]-alpha-D-Man-(1-&gt;6)]-beta-D-Man-(1-&gt;4)-beta-D-GlcNAc-(1-&gt;4)-beta-D-GlcNAc)-L-asparaginyl-[protein] + beta-D-glucose</text>
        <dbReference type="Rhea" id="RHEA:55996"/>
        <dbReference type="Rhea" id="RHEA-COMP:14355"/>
        <dbReference type="Rhea" id="RHEA-COMP:14357"/>
        <dbReference type="ChEBI" id="CHEBI:15377"/>
        <dbReference type="ChEBI" id="CHEBI:15903"/>
        <dbReference type="ChEBI" id="CHEBI:59080"/>
        <dbReference type="ChEBI" id="CHEBI:59082"/>
        <dbReference type="EC" id="3.2.1.207"/>
    </reaction>
</comment>
<evidence type="ECO:0000256" key="3">
    <source>
        <dbReference type="ARBA" id="ARBA00004833"/>
    </source>
</evidence>
<dbReference type="InterPro" id="IPR025887">
    <property type="entry name" value="Glyco_hydro_31_N_dom"/>
</dbReference>
<evidence type="ECO:0000256" key="13">
    <source>
        <dbReference type="ARBA" id="ARBA00052396"/>
    </source>
</evidence>
<dbReference type="PANTHER" id="PTHR22762">
    <property type="entry name" value="ALPHA-GLUCOSIDASE"/>
    <property type="match status" value="1"/>
</dbReference>
<feature type="region of interest" description="Disordered" evidence="18">
    <location>
        <begin position="176"/>
        <end position="239"/>
    </location>
</feature>
<dbReference type="Pfam" id="PF01055">
    <property type="entry name" value="Glyco_hydro_31_2nd"/>
    <property type="match status" value="1"/>
</dbReference>
<dbReference type="FunFam" id="3.20.20.80:FF:000046">
    <property type="entry name" value="Glucosidase alpha, neutral C"/>
    <property type="match status" value="1"/>
</dbReference>
<keyword evidence="24" id="KW-1185">Reference proteome</keyword>
<evidence type="ECO:0000256" key="19">
    <source>
        <dbReference type="SAM" id="SignalP"/>
    </source>
</evidence>
<evidence type="ECO:0000256" key="8">
    <source>
        <dbReference type="ARBA" id="ARBA00023034"/>
    </source>
</evidence>
<dbReference type="GO" id="GO:0030246">
    <property type="term" value="F:carbohydrate binding"/>
    <property type="evidence" value="ECO:0007669"/>
    <property type="project" value="InterPro"/>
</dbReference>
<dbReference type="Proteomes" id="UP000749559">
    <property type="component" value="Unassembled WGS sequence"/>
</dbReference>
<organism evidence="23 24">
    <name type="scientific">Owenia fusiformis</name>
    <name type="common">Polychaete worm</name>
    <dbReference type="NCBI Taxonomy" id="6347"/>
    <lineage>
        <taxon>Eukaryota</taxon>
        <taxon>Metazoa</taxon>
        <taxon>Spiralia</taxon>
        <taxon>Lophotrochozoa</taxon>
        <taxon>Annelida</taxon>
        <taxon>Polychaeta</taxon>
        <taxon>Sedentaria</taxon>
        <taxon>Canalipalpata</taxon>
        <taxon>Sabellida</taxon>
        <taxon>Oweniida</taxon>
        <taxon>Oweniidae</taxon>
        <taxon>Owenia</taxon>
    </lineage>
</organism>
<evidence type="ECO:0000256" key="7">
    <source>
        <dbReference type="ARBA" id="ARBA00022824"/>
    </source>
</evidence>
<evidence type="ECO:0000256" key="4">
    <source>
        <dbReference type="ARBA" id="ARBA00007806"/>
    </source>
</evidence>
<evidence type="ECO:0000256" key="1">
    <source>
        <dbReference type="ARBA" id="ARBA00004240"/>
    </source>
</evidence>
<comment type="catalytic activity">
    <reaction evidence="12">
        <text>N(4)-(alpha-D-Glc-(1-&gt;3)-alpha-D-Man-(1-&gt;2)-alpha-D-Man-(1-&gt;2)-alpha-D-Man-(1-&gt;3)-[alpha-D-Man-(1-&gt;2)-alpha-D-Man-(1-&gt;3)-[alpha-D-Man-(1-&gt;2)-alpha-D-Man-(1-&gt;6)]-alpha-D-Man-(1-&gt;6)]-beta-D-Man-(1-&gt;4)-beta-D-GlcNAc-(1-&gt;4)-beta-D-GlcNAc)-L-asparaginyl-[protein] + H2O = N(4)-(alpha-D-Man-(1-&gt;2)-alpha-D-Man-(1-&gt;2)-alpha-D-Man-(1-&gt;3)-[alpha-D-Man-(1-&gt;2)-alpha-D-Man-(1-&gt;3)-[alpha-D-Man-(1-&gt;2)-alpha-D-Man-(1-&gt;6)]-alpha-D-Man-(1-&gt;6)]-beta-D-Man-(1-&gt;4)-beta-D-GlcNAc-(1-&gt;4)-beta-D-GlcNAc)-L-asparaginyl-[protein] (N-glucan mannose isomer 9A1,2,3B1,2,3) + beta-D-glucose</text>
        <dbReference type="Rhea" id="RHEA:56000"/>
        <dbReference type="Rhea" id="RHEA-COMP:14356"/>
        <dbReference type="Rhea" id="RHEA-COMP:14357"/>
        <dbReference type="ChEBI" id="CHEBI:15377"/>
        <dbReference type="ChEBI" id="CHEBI:15903"/>
        <dbReference type="ChEBI" id="CHEBI:59080"/>
        <dbReference type="ChEBI" id="CHEBI:139493"/>
        <dbReference type="EC" id="3.2.1.207"/>
    </reaction>
</comment>
<gene>
    <name evidence="23" type="ORF">OFUS_LOCUS16462</name>
</gene>
<dbReference type="CDD" id="cd14752">
    <property type="entry name" value="GH31_N"/>
    <property type="match status" value="1"/>
</dbReference>
<dbReference type="AlphaFoldDB" id="A0A8J1U731"/>
<evidence type="ECO:0000256" key="17">
    <source>
        <dbReference type="RuleBase" id="RU361185"/>
    </source>
</evidence>
<feature type="chain" id="PRO_5043557390" description="Neutral alpha-glucosidase AB" evidence="19">
    <location>
        <begin position="30"/>
        <end position="955"/>
    </location>
</feature>
<dbReference type="Gene3D" id="2.60.40.1760">
    <property type="entry name" value="glycosyl hydrolase (family 31)"/>
    <property type="match status" value="1"/>
</dbReference>
<feature type="signal peptide" evidence="19">
    <location>
        <begin position="1"/>
        <end position="29"/>
    </location>
</feature>
<dbReference type="GO" id="GO:0033919">
    <property type="term" value="F:glucan 1,3-alpha-glucosidase activity"/>
    <property type="evidence" value="ECO:0007669"/>
    <property type="project" value="UniProtKB-ARBA"/>
</dbReference>
<dbReference type="GO" id="GO:0005975">
    <property type="term" value="P:carbohydrate metabolic process"/>
    <property type="evidence" value="ECO:0007669"/>
    <property type="project" value="InterPro"/>
</dbReference>
<evidence type="ECO:0000256" key="5">
    <source>
        <dbReference type="ARBA" id="ARBA00022729"/>
    </source>
</evidence>
<dbReference type="InterPro" id="IPR017853">
    <property type="entry name" value="GH"/>
</dbReference>
<dbReference type="FunFam" id="2.60.40.1760:FF:000002">
    <property type="entry name" value="neutral alpha-glucosidase AB isoform X1"/>
    <property type="match status" value="1"/>
</dbReference>
<name>A0A8J1U731_OWEFU</name>
<accession>A0A8J1U731</accession>
<evidence type="ECO:0000256" key="12">
    <source>
        <dbReference type="ARBA" id="ARBA00050632"/>
    </source>
</evidence>
<dbReference type="InterPro" id="IPR048395">
    <property type="entry name" value="Glyco_hydro_31_C"/>
</dbReference>
<dbReference type="Pfam" id="PF13802">
    <property type="entry name" value="Gal_mutarotas_2"/>
    <property type="match status" value="1"/>
</dbReference>
<proteinExistence type="inferred from homology"/>
<dbReference type="Pfam" id="PF21365">
    <property type="entry name" value="Glyco_hydro_31_3rd"/>
    <property type="match status" value="1"/>
</dbReference>
<feature type="domain" description="Glycosyl hydrolase family 31 C-terminal" evidence="22">
    <location>
        <begin position="734"/>
        <end position="822"/>
    </location>
</feature>
<keyword evidence="6 17" id="KW-0378">Hydrolase</keyword>
<dbReference type="FunFam" id="2.60.40.1180:FF:000023">
    <property type="entry name" value="neutral alpha-glucosidase AB isoform X2"/>
    <property type="match status" value="1"/>
</dbReference>
<dbReference type="GO" id="GO:0005783">
    <property type="term" value="C:endoplasmic reticulum"/>
    <property type="evidence" value="ECO:0007669"/>
    <property type="project" value="UniProtKB-SubCell"/>
</dbReference>
<evidence type="ECO:0000256" key="16">
    <source>
        <dbReference type="ARBA" id="ARBA00080367"/>
    </source>
</evidence>
<feature type="compositionally biased region" description="Basic and acidic residues" evidence="18">
    <location>
        <begin position="176"/>
        <end position="188"/>
    </location>
</feature>
<dbReference type="SUPFAM" id="SSF51011">
    <property type="entry name" value="Glycosyl hydrolase domain"/>
    <property type="match status" value="1"/>
</dbReference>
<dbReference type="OrthoDB" id="3237269at2759"/>
<evidence type="ECO:0000256" key="18">
    <source>
        <dbReference type="SAM" id="MobiDB-lite"/>
    </source>
</evidence>
<keyword evidence="7" id="KW-0256">Endoplasmic reticulum</keyword>
<dbReference type="GO" id="GO:0006491">
    <property type="term" value="P:N-glycan processing"/>
    <property type="evidence" value="ECO:0007669"/>
    <property type="project" value="TreeGrafter"/>
</dbReference>
<evidence type="ECO:0000256" key="2">
    <source>
        <dbReference type="ARBA" id="ARBA00004555"/>
    </source>
</evidence>
<comment type="caution">
    <text evidence="23">The sequence shown here is derived from an EMBL/GenBank/DDBJ whole genome shotgun (WGS) entry which is preliminary data.</text>
</comment>
<feature type="compositionally biased region" description="Acidic residues" evidence="18">
    <location>
        <begin position="202"/>
        <end position="223"/>
    </location>
</feature>
<dbReference type="SUPFAM" id="SSF74650">
    <property type="entry name" value="Galactose mutarotase-like"/>
    <property type="match status" value="1"/>
</dbReference>
<dbReference type="InterPro" id="IPR013780">
    <property type="entry name" value="Glyco_hydro_b"/>
</dbReference>
<dbReference type="InterPro" id="IPR011013">
    <property type="entry name" value="Gal_mutarotase_sf_dom"/>
</dbReference>
<evidence type="ECO:0000259" key="22">
    <source>
        <dbReference type="Pfam" id="PF21365"/>
    </source>
</evidence>
<evidence type="ECO:0000259" key="20">
    <source>
        <dbReference type="Pfam" id="PF01055"/>
    </source>
</evidence>
<sequence length="955" mass="108525">MALNNKRGHMAYLQPSLVLLLTLSLSTIAVDRGNFKTCDQSGFCKRQRATEPNKSPYVAVLSSINIQPTQLSVQLLNKNTNVRLNLQVIAIKGNIARLRVTETNPLKPRYEIPVGDVLVDEPVQQGLEVLSKDSKSVTVGFLDNKIAIQSDPFRIDFIVRGEPVLSVNSRGLMNFEHIREKAQPPEKAGEEEEKKEEPKEGDGEEQEEVLDDDDDDDDDDDNNDDKNNDAEGEEPGMWEETFKTHKDTKPLGPESIGLDFSFPGFEHVYGIPEHADTLALKSTTSTDPYRLYNLDVFEYELDNPMALYGAVPYMIAHNEKRTVGLFWLNAAEMWVDITSVTADKNVLSKMVDFVAGGDEMPQIDTHWFAESGIIDVFVLLGPSANEVFKQYASLTGTTALPPLFSLAYHQSRWNYNDQDDVRNVDAGFDANNIPYDVIWLDIEHTDGKRYFTWDTGRFPESAEMIKNISSKGRKMVTIIDPHIKRDSNYKIHQEAEAKGYYVKNKDGNDYDGWCWPGSSSWLDYTNPEIRDYWVEKMSLEEYQGSTLDLYTWNDMNEPSVFNGPEITMHKDALHFNNWEHRDVHNIYGMYQQMATALGQVKRSQGKLRPFVLSRAFFAGTQRWGAVWTGDNTGEWGHLKASNPMLLSLNLAGITFSGADVGGFFKNPDTELLTRWYQAAAYQPFFRAHAHIDTPRREPWLKPAEHLDAIREAIKARYVLLPYWYTLFYLSETSGAPVMRPMWVEFPGDKSVFSIEDQYMVGSGLLVRPVTEQGAVGVTVYFPGTDQVYYDADTYKAFPGGQNTYIPVTLNKIPVFYRGGNIIARKERVRRSSILGRLDPYTLVIALNKQGRASGDLYIDDYQSFSYKNGEFIHRKFTFENNKLTNSNADSSGSFETASWLERVRIVGLNRRPSKIQITSSSGTTELEFKYDNNNDMLTIRKPSINIAQDFTITLQ</sequence>
<dbReference type="InterPro" id="IPR000322">
    <property type="entry name" value="Glyco_hydro_31_TIM"/>
</dbReference>
<dbReference type="EC" id="3.2.1.207" evidence="14"/>
<dbReference type="GO" id="GO:0005794">
    <property type="term" value="C:Golgi apparatus"/>
    <property type="evidence" value="ECO:0007669"/>
    <property type="project" value="UniProtKB-SubCell"/>
</dbReference>
<evidence type="ECO:0000313" key="24">
    <source>
        <dbReference type="Proteomes" id="UP000749559"/>
    </source>
</evidence>
<keyword evidence="8" id="KW-0333">Golgi apparatus</keyword>
<evidence type="ECO:0000256" key="9">
    <source>
        <dbReference type="ARBA" id="ARBA00023180"/>
    </source>
</evidence>
<dbReference type="GO" id="GO:0106407">
    <property type="term" value="F:Glc2Man9GlcNAc2 oligosaccharide glucosidase activity"/>
    <property type="evidence" value="ECO:0007669"/>
    <property type="project" value="UniProtKB-EC"/>
</dbReference>
<dbReference type="PANTHER" id="PTHR22762:SF54">
    <property type="entry name" value="BCDNA.GH04962"/>
    <property type="match status" value="1"/>
</dbReference>
<keyword evidence="5 19" id="KW-0732">Signal</keyword>
<dbReference type="FunFam" id="3.20.20.80:FF:000039">
    <property type="entry name" value="Glucosidase, alpha neutral C"/>
    <property type="match status" value="1"/>
</dbReference>
<comment type="pathway">
    <text evidence="3">Glycan metabolism; N-glycan metabolism.</text>
</comment>
<reference evidence="23" key="1">
    <citation type="submission" date="2022-03" db="EMBL/GenBank/DDBJ databases">
        <authorList>
            <person name="Martin C."/>
        </authorList>
    </citation>
    <scope>NUCLEOTIDE SEQUENCE</scope>
</reference>
<dbReference type="Gene3D" id="2.60.40.1180">
    <property type="entry name" value="Golgi alpha-mannosidase II"/>
    <property type="match status" value="2"/>
</dbReference>
<evidence type="ECO:0000313" key="23">
    <source>
        <dbReference type="EMBL" id="CAH1791374.1"/>
    </source>
</evidence>
<evidence type="ECO:0000256" key="10">
    <source>
        <dbReference type="ARBA" id="ARBA00023295"/>
    </source>
</evidence>
<keyword evidence="10 17" id="KW-0326">Glycosidase</keyword>
<evidence type="ECO:0000256" key="6">
    <source>
        <dbReference type="ARBA" id="ARBA00022801"/>
    </source>
</evidence>
<feature type="domain" description="Glycoside hydrolase family 31 TIM barrel" evidence="20">
    <location>
        <begin position="398"/>
        <end position="726"/>
    </location>
</feature>
<dbReference type="CDD" id="cd06603">
    <property type="entry name" value="GH31_GANC_GANAB_alpha"/>
    <property type="match status" value="1"/>
</dbReference>
<comment type="similarity">
    <text evidence="4 17">Belongs to the glycosyl hydrolase 31 family.</text>
</comment>
<evidence type="ECO:0000259" key="21">
    <source>
        <dbReference type="Pfam" id="PF13802"/>
    </source>
</evidence>
<protein>
    <recommendedName>
        <fullName evidence="15">Neutral alpha-glucosidase AB</fullName>
        <ecNumber evidence="14">3.2.1.207</ecNumber>
    </recommendedName>
    <alternativeName>
        <fullName evidence="16">Alpha-glucosidase 2</fullName>
    </alternativeName>
    <alternativeName>
        <fullName evidence="11">Glucosidase II subunit alpha</fullName>
    </alternativeName>
</protein>
<dbReference type="SUPFAM" id="SSF51445">
    <property type="entry name" value="(Trans)glycosidases"/>
    <property type="match status" value="1"/>
</dbReference>
<evidence type="ECO:0000256" key="14">
    <source>
        <dbReference type="ARBA" id="ARBA00067008"/>
    </source>
</evidence>
<comment type="subcellular location">
    <subcellularLocation>
        <location evidence="1">Endoplasmic reticulum</location>
    </subcellularLocation>
    <subcellularLocation>
        <location evidence="2">Golgi apparatus</location>
    </subcellularLocation>
</comment>
<feature type="domain" description="Glycoside hydrolase family 31 N-terminal" evidence="21">
    <location>
        <begin position="86"/>
        <end position="336"/>
    </location>
</feature>
<evidence type="ECO:0000256" key="15">
    <source>
        <dbReference type="ARBA" id="ARBA00069533"/>
    </source>
</evidence>